<dbReference type="AlphaFoldDB" id="A0A2U1ZXA2"/>
<name>A0A2U1ZXA2_9MICO</name>
<organism evidence="1 2">
    <name type="scientific">Serinibacter arcticus</name>
    <dbReference type="NCBI Taxonomy" id="1655435"/>
    <lineage>
        <taxon>Bacteria</taxon>
        <taxon>Bacillati</taxon>
        <taxon>Actinomycetota</taxon>
        <taxon>Actinomycetes</taxon>
        <taxon>Micrococcales</taxon>
        <taxon>Beutenbergiaceae</taxon>
        <taxon>Serinibacter</taxon>
    </lineage>
</organism>
<proteinExistence type="predicted"/>
<dbReference type="EMBL" id="PYHR01000002">
    <property type="protein sequence ID" value="PWD51617.1"/>
    <property type="molecule type" value="Genomic_DNA"/>
</dbReference>
<reference evidence="1 2" key="1">
    <citation type="submission" date="2018-03" db="EMBL/GenBank/DDBJ databases">
        <title>Genome assembly of novel Miniimonas species PCH200.</title>
        <authorList>
            <person name="Thakur V."/>
            <person name="Kumar V."/>
            <person name="Singh D."/>
        </authorList>
    </citation>
    <scope>NUCLEOTIDE SEQUENCE [LARGE SCALE GENOMIC DNA]</scope>
    <source>
        <strain evidence="1 2">PCH200</strain>
    </source>
</reference>
<evidence type="ECO:0000313" key="2">
    <source>
        <dbReference type="Proteomes" id="UP000245166"/>
    </source>
</evidence>
<protein>
    <recommendedName>
        <fullName evidence="3">SWIM-type domain-containing protein</fullName>
    </recommendedName>
</protein>
<gene>
    <name evidence="1" type="ORF">C8046_14150</name>
</gene>
<comment type="caution">
    <text evidence="1">The sequence shown here is derived from an EMBL/GenBank/DDBJ whole genome shotgun (WGS) entry which is preliminary data.</text>
</comment>
<sequence length="709" mass="73118">MGLPAWAGTYRGYDDVALTAAASAGLVKRARGLLVSAPPAWVSAGERDGVVLAHKQEVRLDASGPAAARCACPAAGVCVHIVLACLFVHEGVAGGAGGMEVGAEVRAEVGAEVGAEVCEGPAAAEPVPEPVSGPSALDDLATLVPDHAIRRSGVVAGRAVANRLARISGASAGAETVVEAHRIVVTWDGTAVVIVAGAGWDGILVPSGVAHQRAAELRLEGVVRARRALGLGWEWPEGLLRPDGTGALTDDERAFLESVRSVLTGALVTGVARLDATVPLRVEATVTAARAHHLPELARALARVSEAMRQVVAGSDAVTDADVVGAVARAWAFTRALEAADGEGLAGLRGRAREVDDADDVRIQPVGAWTWQAASGARGATVAFLTSSGGEAVHQSVAGRARSQDPTFRVESAAIWGVAVTNLLDRTWTLQGARFGQGAEVSSSDRTQAVPGGAPDAAWLADAGVDRWAELPPRRAPRLLDEGGGLSLLRPTSVGRLRLDEVDQELVWPLVDADGAELEVRLGVLGGGWAAADNLTRLAESVGSAGLRLTHVLVRRGAGAPVPLSVVVVRSSGDVEVRSFTLGWPQPRVARGLLGGFGGLRKALEALRARVERRPEEVREATVPPVALLCERVREACVDVAVSGRQVLGEAEGERARLLARRCGDVGLTALAGALARWADAGTSAAEPEALLRVLLLAERASVVAAGEA</sequence>
<evidence type="ECO:0000313" key="1">
    <source>
        <dbReference type="EMBL" id="PWD51617.1"/>
    </source>
</evidence>
<accession>A0A2U1ZXA2</accession>
<dbReference type="Proteomes" id="UP000245166">
    <property type="component" value="Unassembled WGS sequence"/>
</dbReference>
<evidence type="ECO:0008006" key="3">
    <source>
        <dbReference type="Google" id="ProtNLM"/>
    </source>
</evidence>
<keyword evidence="2" id="KW-1185">Reference proteome</keyword>